<gene>
    <name evidence="2" type="ORF">GCM10008935_13800</name>
</gene>
<organism evidence="2 3">
    <name type="scientific">Alkalibacillus silvisoli</name>
    <dbReference type="NCBI Taxonomy" id="392823"/>
    <lineage>
        <taxon>Bacteria</taxon>
        <taxon>Bacillati</taxon>
        <taxon>Bacillota</taxon>
        <taxon>Bacilli</taxon>
        <taxon>Bacillales</taxon>
        <taxon>Bacillaceae</taxon>
        <taxon>Alkalibacillus</taxon>
    </lineage>
</organism>
<evidence type="ECO:0000256" key="1">
    <source>
        <dbReference type="SAM" id="Phobius"/>
    </source>
</evidence>
<feature type="transmembrane region" description="Helical" evidence="1">
    <location>
        <begin position="75"/>
        <end position="97"/>
    </location>
</feature>
<dbReference type="Pfam" id="PF13789">
    <property type="entry name" value="DUF4181"/>
    <property type="match status" value="1"/>
</dbReference>
<dbReference type="Proteomes" id="UP001500740">
    <property type="component" value="Unassembled WGS sequence"/>
</dbReference>
<dbReference type="InterPro" id="IPR025441">
    <property type="entry name" value="DUF4181"/>
</dbReference>
<sequence length="137" mass="15659">MDLIEVLLIILSVVIFMEVISMLLRKALKVEKVKTGFRYYKINELHGKVSWGLRILNLVSFIIIFFYFSNTPNPQFYILIGIIVGLSIIEIVVNAFFEWKHSSTPRRAIVSMGEAFIILIAVAVVIQFDLLNPVINS</sequence>
<feature type="transmembrane region" description="Helical" evidence="1">
    <location>
        <begin position="49"/>
        <end position="69"/>
    </location>
</feature>
<comment type="caution">
    <text evidence="2">The sequence shown here is derived from an EMBL/GenBank/DDBJ whole genome shotgun (WGS) entry which is preliminary data.</text>
</comment>
<dbReference type="EMBL" id="BAAACZ010000010">
    <property type="protein sequence ID" value="GAA0459744.1"/>
    <property type="molecule type" value="Genomic_DNA"/>
</dbReference>
<feature type="transmembrane region" description="Helical" evidence="1">
    <location>
        <begin position="6"/>
        <end position="28"/>
    </location>
</feature>
<accession>A0ABN0ZUY8</accession>
<keyword evidence="1" id="KW-1133">Transmembrane helix</keyword>
<reference evidence="2 3" key="1">
    <citation type="journal article" date="2019" name="Int. J. Syst. Evol. Microbiol.">
        <title>The Global Catalogue of Microorganisms (GCM) 10K type strain sequencing project: providing services to taxonomists for standard genome sequencing and annotation.</title>
        <authorList>
            <consortium name="The Broad Institute Genomics Platform"/>
            <consortium name="The Broad Institute Genome Sequencing Center for Infectious Disease"/>
            <person name="Wu L."/>
            <person name="Ma J."/>
        </authorList>
    </citation>
    <scope>NUCLEOTIDE SEQUENCE [LARGE SCALE GENOMIC DNA]</scope>
    <source>
        <strain evidence="2 3">JCM 14193</strain>
    </source>
</reference>
<keyword evidence="3" id="KW-1185">Reference proteome</keyword>
<feature type="transmembrane region" description="Helical" evidence="1">
    <location>
        <begin position="109"/>
        <end position="128"/>
    </location>
</feature>
<keyword evidence="1" id="KW-0812">Transmembrane</keyword>
<proteinExistence type="predicted"/>
<name>A0ABN0ZUY8_9BACI</name>
<dbReference type="RefSeq" id="WP_343782677.1">
    <property type="nucleotide sequence ID" value="NZ_BAAACZ010000010.1"/>
</dbReference>
<evidence type="ECO:0000313" key="3">
    <source>
        <dbReference type="Proteomes" id="UP001500740"/>
    </source>
</evidence>
<keyword evidence="1" id="KW-0472">Membrane</keyword>
<protein>
    <recommendedName>
        <fullName evidence="4">DUF4181 domain-containing protein</fullName>
    </recommendedName>
</protein>
<evidence type="ECO:0000313" key="2">
    <source>
        <dbReference type="EMBL" id="GAA0459744.1"/>
    </source>
</evidence>
<evidence type="ECO:0008006" key="4">
    <source>
        <dbReference type="Google" id="ProtNLM"/>
    </source>
</evidence>